<dbReference type="Proteomes" id="UP000094609">
    <property type="component" value="Chromosome"/>
</dbReference>
<dbReference type="KEGG" id="shal:SHALO_0041"/>
<dbReference type="Gene3D" id="3.40.50.150">
    <property type="entry name" value="Vaccinia Virus protein VP39"/>
    <property type="match status" value="1"/>
</dbReference>
<dbReference type="Pfam" id="PF13489">
    <property type="entry name" value="Methyltransf_23"/>
    <property type="match status" value="1"/>
</dbReference>
<protein>
    <submittedName>
        <fullName evidence="1">Putative methyltransferase</fullName>
    </submittedName>
</protein>
<dbReference type="InterPro" id="IPR029063">
    <property type="entry name" value="SAM-dependent_MTases_sf"/>
</dbReference>
<dbReference type="PANTHER" id="PTHR43861">
    <property type="entry name" value="TRANS-ACONITATE 2-METHYLTRANSFERASE-RELATED"/>
    <property type="match status" value="1"/>
</dbReference>
<dbReference type="PATRIC" id="fig|1193502.14.peg.42"/>
<dbReference type="RefSeq" id="WP_069476853.1">
    <property type="nucleotide sequence ID" value="NZ_CP017111.1"/>
</dbReference>
<dbReference type="GO" id="GO:0008168">
    <property type="term" value="F:methyltransferase activity"/>
    <property type="evidence" value="ECO:0007669"/>
    <property type="project" value="UniProtKB-KW"/>
</dbReference>
<dbReference type="STRING" id="1193502.SHALO_0041"/>
<keyword evidence="2" id="KW-1185">Reference proteome</keyword>
<dbReference type="EMBL" id="CP017111">
    <property type="protein sequence ID" value="AOO63843.1"/>
    <property type="molecule type" value="Genomic_DNA"/>
</dbReference>
<accession>A0A1D7TFQ5</accession>
<sequence>MQPKKDYFHEKSKLYENEAARTNNVKNIGEAILERLTYDKTTTHVMDFGSGTGLLTEQIAPFVRKMTTIDISPSMNEALRAKKEQLDCELNMLELDLVSSELDENFDGIISSMTIHHVEDVQALFHKFHRLLNRGGTLALADLDKEDGTFHTEDMGVFHFGFDQEEFATWAQNAGFEDVSIEIVSVAKKPYGDYPIFLLTGRKR</sequence>
<dbReference type="AlphaFoldDB" id="A0A1D7TFQ5"/>
<proteinExistence type="predicted"/>
<name>A0A1D7TFQ5_9BACT</name>
<evidence type="ECO:0000313" key="2">
    <source>
        <dbReference type="Proteomes" id="UP000094609"/>
    </source>
</evidence>
<keyword evidence="1" id="KW-0489">Methyltransferase</keyword>
<evidence type="ECO:0000313" key="1">
    <source>
        <dbReference type="EMBL" id="AOO63843.1"/>
    </source>
</evidence>
<dbReference type="SUPFAM" id="SSF53335">
    <property type="entry name" value="S-adenosyl-L-methionine-dependent methyltransferases"/>
    <property type="match status" value="1"/>
</dbReference>
<keyword evidence="1" id="KW-0808">Transferase</keyword>
<dbReference type="GO" id="GO:0032259">
    <property type="term" value="P:methylation"/>
    <property type="evidence" value="ECO:0007669"/>
    <property type="project" value="UniProtKB-KW"/>
</dbReference>
<reference evidence="2" key="1">
    <citation type="submission" date="2016-08" db="EMBL/GenBank/DDBJ databases">
        <title>Complete genome sequence of the organohalide-respiring Epsilonproteobacterium Sulfurospirillum halorespirans.</title>
        <authorList>
            <person name="Goris T."/>
            <person name="Zimmermann J."/>
            <person name="Schenz B."/>
            <person name="Lemos M."/>
            <person name="Hackermueller J."/>
            <person name="Diekert G."/>
        </authorList>
    </citation>
    <scope>NUCLEOTIDE SEQUENCE [LARGE SCALE GENOMIC DNA]</scope>
    <source>
        <strain>DSM 13726</strain>
        <strain evidence="2">PCE-M2</strain>
    </source>
</reference>
<dbReference type="CDD" id="cd02440">
    <property type="entry name" value="AdoMet_MTases"/>
    <property type="match status" value="1"/>
</dbReference>
<organism evidence="1 2">
    <name type="scientific">Sulfurospirillum halorespirans DSM 13726</name>
    <dbReference type="NCBI Taxonomy" id="1193502"/>
    <lineage>
        <taxon>Bacteria</taxon>
        <taxon>Pseudomonadati</taxon>
        <taxon>Campylobacterota</taxon>
        <taxon>Epsilonproteobacteria</taxon>
        <taxon>Campylobacterales</taxon>
        <taxon>Sulfurospirillaceae</taxon>
        <taxon>Sulfurospirillum</taxon>
    </lineage>
</organism>
<gene>
    <name evidence="1" type="ORF">SHALO_0041</name>
</gene>